<gene>
    <name evidence="1" type="ORF">AKJ57_04655</name>
</gene>
<proteinExistence type="predicted"/>
<dbReference type="AlphaFoldDB" id="A0A133U6X4"/>
<evidence type="ECO:0000313" key="2">
    <source>
        <dbReference type="Proteomes" id="UP000070163"/>
    </source>
</evidence>
<organism evidence="1 2">
    <name type="scientific">candidate division MSBL1 archaeon SCGC-AAA259A05</name>
    <dbReference type="NCBI Taxonomy" id="1698259"/>
    <lineage>
        <taxon>Archaea</taxon>
        <taxon>Methanobacteriati</taxon>
        <taxon>Methanobacteriota</taxon>
        <taxon>candidate division MSBL1</taxon>
    </lineage>
</organism>
<reference evidence="1 2" key="1">
    <citation type="journal article" date="2016" name="Sci. Rep.">
        <title>Metabolic traits of an uncultured archaeal lineage -MSBL1- from brine pools of the Red Sea.</title>
        <authorList>
            <person name="Mwirichia R."/>
            <person name="Alam I."/>
            <person name="Rashid M."/>
            <person name="Vinu M."/>
            <person name="Ba-Alawi W."/>
            <person name="Anthony Kamau A."/>
            <person name="Kamanda Ngugi D."/>
            <person name="Goker M."/>
            <person name="Klenk H.P."/>
            <person name="Bajic V."/>
            <person name="Stingl U."/>
        </authorList>
    </citation>
    <scope>NUCLEOTIDE SEQUENCE [LARGE SCALE GENOMIC DNA]</scope>
    <source>
        <strain evidence="1">SCGC-AAA259A05</strain>
    </source>
</reference>
<accession>A0A133U6X4</accession>
<evidence type="ECO:0000313" key="1">
    <source>
        <dbReference type="EMBL" id="KXA89954.1"/>
    </source>
</evidence>
<sequence length="77" mass="8589">MEGNGNFSEGSWKNLLCRILKNLIRGYMALPGKTWDGLRSVRGGSFSILPVFQAFNLLPPVLSGKMSWLIVGEDFQE</sequence>
<dbReference type="Proteomes" id="UP000070163">
    <property type="component" value="Unassembled WGS sequence"/>
</dbReference>
<protein>
    <submittedName>
        <fullName evidence="1">Uncharacterized protein</fullName>
    </submittedName>
</protein>
<dbReference type="EMBL" id="LHXJ01000059">
    <property type="protein sequence ID" value="KXA89954.1"/>
    <property type="molecule type" value="Genomic_DNA"/>
</dbReference>
<comment type="caution">
    <text evidence="1">The sequence shown here is derived from an EMBL/GenBank/DDBJ whole genome shotgun (WGS) entry which is preliminary data.</text>
</comment>
<name>A0A133U6X4_9EURY</name>
<keyword evidence="2" id="KW-1185">Reference proteome</keyword>